<evidence type="ECO:0000256" key="4">
    <source>
        <dbReference type="ARBA" id="ARBA00023237"/>
    </source>
</evidence>
<comment type="similarity">
    <text evidence="2">Belongs to the TonB-dependent receptor family.</text>
</comment>
<dbReference type="EMBL" id="JACOFV010000018">
    <property type="protein sequence ID" value="MBC3863888.1"/>
    <property type="molecule type" value="Genomic_DNA"/>
</dbReference>
<dbReference type="InterPro" id="IPR012910">
    <property type="entry name" value="Plug_dom"/>
</dbReference>
<dbReference type="InterPro" id="IPR010104">
    <property type="entry name" value="TonB_rcpt_bac"/>
</dbReference>
<dbReference type="Gene3D" id="2.40.170.20">
    <property type="entry name" value="TonB-dependent receptor, beta-barrel domain"/>
    <property type="match status" value="1"/>
</dbReference>
<feature type="signal peptide" evidence="5">
    <location>
        <begin position="1"/>
        <end position="37"/>
    </location>
</feature>
<comment type="caution">
    <text evidence="7">The sequence shown here is derived from an EMBL/GenBank/DDBJ whole genome shotgun (WGS) entry which is preliminary data.</text>
</comment>
<comment type="subcellular location">
    <subcellularLocation>
        <location evidence="1">Cell outer membrane</location>
    </subcellularLocation>
</comment>
<keyword evidence="8" id="KW-1185">Reference proteome</keyword>
<dbReference type="GO" id="GO:0009279">
    <property type="term" value="C:cell outer membrane"/>
    <property type="evidence" value="ECO:0007669"/>
    <property type="project" value="UniProtKB-SubCell"/>
</dbReference>
<dbReference type="Pfam" id="PF07715">
    <property type="entry name" value="Plug"/>
    <property type="match status" value="1"/>
</dbReference>
<dbReference type="SUPFAM" id="SSF56935">
    <property type="entry name" value="Porins"/>
    <property type="match status" value="1"/>
</dbReference>
<name>A0A923HSF8_9BURK</name>
<dbReference type="NCBIfam" id="TIGR01782">
    <property type="entry name" value="TonB-Xanth-Caul"/>
    <property type="match status" value="1"/>
</dbReference>
<keyword evidence="5" id="KW-0732">Signal</keyword>
<dbReference type="InterPro" id="IPR037066">
    <property type="entry name" value="Plug_dom_sf"/>
</dbReference>
<proteinExistence type="inferred from homology"/>
<evidence type="ECO:0000313" key="8">
    <source>
        <dbReference type="Proteomes" id="UP000634011"/>
    </source>
</evidence>
<dbReference type="CDD" id="cd01347">
    <property type="entry name" value="ligand_gated_channel"/>
    <property type="match status" value="1"/>
</dbReference>
<gene>
    <name evidence="7" type="ORF">H8K32_17410</name>
</gene>
<sequence>MQKGVQSQTQKRRSFKLSPVAAGCAVLVFGLADFAQAEETQANTVVVTGIRSGIENAISLKRDSTSLVEAISAEDIGQLPDQSIAESIARLPGLAAQRVAGRAQAISIRGLSPDFASTTLNGRSQASTGDNRAAEFDQYPAELFGAVVVYKTPDAALIDQGLSGTIDMQTFDPLAFPGRTISMNVRGEKNSLGSVANASDKGNRFSFNYIDQFANRTIGFQFGIAHLQSPRNDHETGLYEPWGVSQLPGTPAGVSEMNGIKSLAVSGTTKRDGLVSTLEWKPNKDFTSKIDLFYSKFHEETTNNQWEENLGWGGPGNPSPVFSSANVSGGVLNGGTLTGAYPLVRGQYNDRTDSIKSLGWGNSFKFDGWKLLADVNYSKAVRDENYHEMNTQLVSGTGGAVFDTTQLNWATGSFPTMTGSQNYSNPNTLLLNNTIYGQGWGHAPHTDDTMKGGKLVATVDAPKSISDWVSDFNVGVDYSDHSKNHSNLQGPQTLIAANGTVISPDLLYSPVDLGFSGTGMIPSFNVPGIMAKYFKPFAPNPADPSNVAAQWGVTEKVTTTFVKANLDHQLSSSVTLRGNFGVQVQNTDQSSTGVVGFNGAVTPITIGKTYTDVLPQLNLVFELPNDQVVRFAAAKQVARPRLENLNAGFNFNVSTATGLPSGSGGNPKLDPWRANAIDLSYEKYFAKKAYVSAALYYKKLTSYIYDQSNVYDFSQWTPGTTAITTSGLYSSQYNGQGGTIKGLELAGSLPLDMLVPSLKGFGVQASASFNDSAIVVKSNSFDVGAAIPLPGMSKTVASLTAYYEMGGFSARIGARYRSEFVGDIENFAGNRNLRFIAPETIVDAQLEYTFQSGPYKDLGLFFQVGNLTDAAYKTYQGTPNQPLEYAKYGRTVLAGVNYKF</sequence>
<keyword evidence="7" id="KW-0675">Receptor</keyword>
<dbReference type="AlphaFoldDB" id="A0A923HSF8"/>
<keyword evidence="3" id="KW-0472">Membrane</keyword>
<dbReference type="InterPro" id="IPR036942">
    <property type="entry name" value="Beta-barrel_TonB_sf"/>
</dbReference>
<protein>
    <submittedName>
        <fullName evidence="7">TonB-dependent receptor</fullName>
    </submittedName>
</protein>
<keyword evidence="4" id="KW-0998">Cell outer membrane</keyword>
<dbReference type="PANTHER" id="PTHR40980:SF3">
    <property type="entry name" value="TONB-DEPENDENT RECEPTOR-LIKE BETA-BARREL DOMAIN-CONTAINING PROTEIN"/>
    <property type="match status" value="1"/>
</dbReference>
<evidence type="ECO:0000259" key="6">
    <source>
        <dbReference type="Pfam" id="PF07715"/>
    </source>
</evidence>
<dbReference type="PANTHER" id="PTHR40980">
    <property type="entry name" value="PLUG DOMAIN-CONTAINING PROTEIN"/>
    <property type="match status" value="1"/>
</dbReference>
<evidence type="ECO:0000313" key="7">
    <source>
        <dbReference type="EMBL" id="MBC3863888.1"/>
    </source>
</evidence>
<evidence type="ECO:0000256" key="5">
    <source>
        <dbReference type="SAM" id="SignalP"/>
    </source>
</evidence>
<reference evidence="7" key="1">
    <citation type="submission" date="2020-08" db="EMBL/GenBank/DDBJ databases">
        <title>Novel species isolated from subtropical streams in China.</title>
        <authorList>
            <person name="Lu H."/>
        </authorList>
    </citation>
    <scope>NUCLEOTIDE SEQUENCE</scope>
    <source>
        <strain evidence="7">KACC 12607</strain>
    </source>
</reference>
<evidence type="ECO:0000256" key="2">
    <source>
        <dbReference type="ARBA" id="ARBA00009810"/>
    </source>
</evidence>
<evidence type="ECO:0000256" key="3">
    <source>
        <dbReference type="ARBA" id="ARBA00023136"/>
    </source>
</evidence>
<feature type="domain" description="TonB-dependent receptor plug" evidence="6">
    <location>
        <begin position="61"/>
        <end position="163"/>
    </location>
</feature>
<organism evidence="7 8">
    <name type="scientific">Undibacterium jejuense</name>
    <dbReference type="NCBI Taxonomy" id="1344949"/>
    <lineage>
        <taxon>Bacteria</taxon>
        <taxon>Pseudomonadati</taxon>
        <taxon>Pseudomonadota</taxon>
        <taxon>Betaproteobacteria</taxon>
        <taxon>Burkholderiales</taxon>
        <taxon>Oxalobacteraceae</taxon>
        <taxon>Undibacterium</taxon>
    </lineage>
</organism>
<dbReference type="Proteomes" id="UP000634011">
    <property type="component" value="Unassembled WGS sequence"/>
</dbReference>
<accession>A0A923HSF8</accession>
<evidence type="ECO:0000256" key="1">
    <source>
        <dbReference type="ARBA" id="ARBA00004442"/>
    </source>
</evidence>
<dbReference type="Gene3D" id="2.170.130.10">
    <property type="entry name" value="TonB-dependent receptor, plug domain"/>
    <property type="match status" value="1"/>
</dbReference>
<feature type="chain" id="PRO_5037687973" evidence="5">
    <location>
        <begin position="38"/>
        <end position="900"/>
    </location>
</feature>